<dbReference type="Proteomes" id="UP000504610">
    <property type="component" value="Chromosome 6"/>
</dbReference>
<evidence type="ECO:0000256" key="6">
    <source>
        <dbReference type="ARBA" id="ARBA00023157"/>
    </source>
</evidence>
<evidence type="ECO:0000256" key="4">
    <source>
        <dbReference type="ARBA" id="ARBA00022729"/>
    </source>
</evidence>
<comment type="similarity">
    <text evidence="2">Belongs to the DEFL family.</text>
</comment>
<dbReference type="PANTHER" id="PTHR34450:SF10">
    <property type="entry name" value="DEFENSIN-LIKE PROTEIN 245-RELATED"/>
    <property type="match status" value="1"/>
</dbReference>
<name>A0A9W3BVY7_RAPSA</name>
<evidence type="ECO:0000256" key="2">
    <source>
        <dbReference type="ARBA" id="ARBA00006722"/>
    </source>
</evidence>
<proteinExistence type="inferred from homology"/>
<evidence type="ECO:0000256" key="5">
    <source>
        <dbReference type="ARBA" id="ARBA00022821"/>
    </source>
</evidence>
<organism evidence="8 9">
    <name type="scientific">Raphanus sativus</name>
    <name type="common">Radish</name>
    <name type="synonym">Raphanus raphanistrum var. sativus</name>
    <dbReference type="NCBI Taxonomy" id="3726"/>
    <lineage>
        <taxon>Eukaryota</taxon>
        <taxon>Viridiplantae</taxon>
        <taxon>Streptophyta</taxon>
        <taxon>Embryophyta</taxon>
        <taxon>Tracheophyta</taxon>
        <taxon>Spermatophyta</taxon>
        <taxon>Magnoliopsida</taxon>
        <taxon>eudicotyledons</taxon>
        <taxon>Gunneridae</taxon>
        <taxon>Pentapetalae</taxon>
        <taxon>rosids</taxon>
        <taxon>malvids</taxon>
        <taxon>Brassicales</taxon>
        <taxon>Brassicaceae</taxon>
        <taxon>Brassiceae</taxon>
        <taxon>Raphanus</taxon>
    </lineage>
</organism>
<dbReference type="KEGG" id="rsz:130495828"/>
<protein>
    <submittedName>
        <fullName evidence="9">Defensin-like protein 245</fullName>
    </submittedName>
</protein>
<dbReference type="InterPro" id="IPR010682">
    <property type="entry name" value="SCRL"/>
</dbReference>
<comment type="subcellular location">
    <subcellularLocation>
        <location evidence="1">Secreted</location>
    </subcellularLocation>
</comment>
<gene>
    <name evidence="9" type="primary">LOC130495828</name>
</gene>
<evidence type="ECO:0000256" key="3">
    <source>
        <dbReference type="ARBA" id="ARBA00022525"/>
    </source>
</evidence>
<dbReference type="AlphaFoldDB" id="A0A9W3BVY7"/>
<feature type="chain" id="PRO_5040867155" evidence="7">
    <location>
        <begin position="19"/>
        <end position="96"/>
    </location>
</feature>
<dbReference type="OrthoDB" id="1051651at2759"/>
<keyword evidence="5" id="KW-0611">Plant defense</keyword>
<evidence type="ECO:0000256" key="1">
    <source>
        <dbReference type="ARBA" id="ARBA00004613"/>
    </source>
</evidence>
<reference evidence="8" key="1">
    <citation type="journal article" date="2019" name="Database">
        <title>The radish genome database (RadishGD): an integrated information resource for radish genomics.</title>
        <authorList>
            <person name="Yu H.J."/>
            <person name="Baek S."/>
            <person name="Lee Y.J."/>
            <person name="Cho A."/>
            <person name="Mun J.H."/>
        </authorList>
    </citation>
    <scope>NUCLEOTIDE SEQUENCE [LARGE SCALE GENOMIC DNA]</scope>
    <source>
        <strain evidence="8">cv. WK10039</strain>
    </source>
</reference>
<keyword evidence="8" id="KW-1185">Reference proteome</keyword>
<feature type="signal peptide" evidence="7">
    <location>
        <begin position="1"/>
        <end position="18"/>
    </location>
</feature>
<dbReference type="GO" id="GO:0006952">
    <property type="term" value="P:defense response"/>
    <property type="evidence" value="ECO:0007669"/>
    <property type="project" value="UniProtKB-KW"/>
</dbReference>
<dbReference type="Pfam" id="PF06876">
    <property type="entry name" value="SCRL"/>
    <property type="match status" value="1"/>
</dbReference>
<evidence type="ECO:0000313" key="8">
    <source>
        <dbReference type="Proteomes" id="UP000504610"/>
    </source>
</evidence>
<dbReference type="GO" id="GO:0007165">
    <property type="term" value="P:signal transduction"/>
    <property type="evidence" value="ECO:0007669"/>
    <property type="project" value="InterPro"/>
</dbReference>
<sequence>MNLAPIFLACCVLSSVLPSNLSQGEELRLSTAQRKPWCPSRKQVFNGSCSADGGQQCLNDLLSTWDQSVRLSPIYCNCNPKPKNKRLCNCPNMICP</sequence>
<reference evidence="9" key="2">
    <citation type="submission" date="2025-08" db="UniProtKB">
        <authorList>
            <consortium name="RefSeq"/>
        </authorList>
    </citation>
    <scope>IDENTIFICATION</scope>
    <source>
        <tissue evidence="9">Leaf</tissue>
    </source>
</reference>
<evidence type="ECO:0000256" key="7">
    <source>
        <dbReference type="SAM" id="SignalP"/>
    </source>
</evidence>
<keyword evidence="4 7" id="KW-0732">Signal</keyword>
<accession>A0A9W3BVY7</accession>
<dbReference type="GO" id="GO:0005576">
    <property type="term" value="C:extracellular region"/>
    <property type="evidence" value="ECO:0007669"/>
    <property type="project" value="UniProtKB-SubCell"/>
</dbReference>
<dbReference type="PANTHER" id="PTHR34450">
    <property type="entry name" value="DEFENSIN-LIKE PROTEIN 245-RELATED"/>
    <property type="match status" value="1"/>
</dbReference>
<dbReference type="GeneID" id="130495828"/>
<dbReference type="RefSeq" id="XP_056843346.1">
    <property type="nucleotide sequence ID" value="XM_056987366.1"/>
</dbReference>
<keyword evidence="3" id="KW-0964">Secreted</keyword>
<evidence type="ECO:0000313" key="9">
    <source>
        <dbReference type="RefSeq" id="XP_056843346.1"/>
    </source>
</evidence>
<keyword evidence="6" id="KW-1015">Disulfide bond</keyword>